<dbReference type="RefSeq" id="WP_207415141.1">
    <property type="nucleotide sequence ID" value="NZ_CP061179.1"/>
</dbReference>
<sequence>MTRRFSARSVRVLGLAATVLIALAGAAPAARAEEMVFASWGGAYQDAIRQAWLDPFAKASGVSVTEDTGPEPAKIRAMVQTNSVAWDVVTAGGAGLMLGVQQGLFERITDEMVDQSQVIPGARNPYGVPSEIFSTLIGYSTKAYPNARPSTFADFWDVQRFPGKRTLPNKPATVLEAALIADGVAPAEVYATLSTPAGMERALNKIRALRPHVAVWWGSGAQPVQALGSGDATMALGWNGRFQAGMDEGLPIAMAWEQSIPQVGYFMIVKGAPNRDAAVKFLRYISTAEAQSRFSRYVAYGPTRTDALPLIEASRQDRLPSTPQRLANALFMDIDWWAKHGQEAQEKYTAVMQGN</sequence>
<organism evidence="3 4">
    <name type="scientific">Roseomonas haemaphysalidis</name>
    <dbReference type="NCBI Taxonomy" id="2768162"/>
    <lineage>
        <taxon>Bacteria</taxon>
        <taxon>Pseudomonadati</taxon>
        <taxon>Pseudomonadota</taxon>
        <taxon>Alphaproteobacteria</taxon>
        <taxon>Acetobacterales</taxon>
        <taxon>Roseomonadaceae</taxon>
        <taxon>Roseomonas</taxon>
    </lineage>
</organism>
<evidence type="ECO:0000256" key="1">
    <source>
        <dbReference type="ARBA" id="ARBA00022729"/>
    </source>
</evidence>
<dbReference type="SUPFAM" id="SSF53850">
    <property type="entry name" value="Periplasmic binding protein-like II"/>
    <property type="match status" value="1"/>
</dbReference>
<dbReference type="PANTHER" id="PTHR30222:SF2">
    <property type="entry name" value="ABC TRANSPORTER SUBSTRATE-BINDING PROTEIN"/>
    <property type="match status" value="1"/>
</dbReference>
<feature type="chain" id="PRO_5045997834" evidence="2">
    <location>
        <begin position="33"/>
        <end position="355"/>
    </location>
</feature>
<feature type="signal peptide" evidence="2">
    <location>
        <begin position="1"/>
        <end position="32"/>
    </location>
</feature>
<dbReference type="Pfam" id="PF13416">
    <property type="entry name" value="SBP_bac_8"/>
    <property type="match status" value="1"/>
</dbReference>
<dbReference type="CDD" id="cd13589">
    <property type="entry name" value="PBP2_polyamine_RpCGA009"/>
    <property type="match status" value="1"/>
</dbReference>
<name>A0ABS3KJV2_9PROT</name>
<keyword evidence="1 2" id="KW-0732">Signal</keyword>
<dbReference type="PANTHER" id="PTHR30222">
    <property type="entry name" value="SPERMIDINE/PUTRESCINE-BINDING PERIPLASMIC PROTEIN"/>
    <property type="match status" value="1"/>
</dbReference>
<dbReference type="Proteomes" id="UP001518989">
    <property type="component" value="Unassembled WGS sequence"/>
</dbReference>
<proteinExistence type="predicted"/>
<dbReference type="EMBL" id="JACTNG010000001">
    <property type="protein sequence ID" value="MBO1077734.1"/>
    <property type="molecule type" value="Genomic_DNA"/>
</dbReference>
<evidence type="ECO:0000256" key="2">
    <source>
        <dbReference type="SAM" id="SignalP"/>
    </source>
</evidence>
<reference evidence="3 4" key="1">
    <citation type="submission" date="2020-09" db="EMBL/GenBank/DDBJ databases">
        <title>Roseomonas.</title>
        <authorList>
            <person name="Zhu W."/>
        </authorList>
    </citation>
    <scope>NUCLEOTIDE SEQUENCE [LARGE SCALE GENOMIC DNA]</scope>
    <source>
        <strain evidence="3 4">573</strain>
    </source>
</reference>
<accession>A0ABS3KJV2</accession>
<keyword evidence="4" id="KW-1185">Reference proteome</keyword>
<protein>
    <submittedName>
        <fullName evidence="3">ABC transporter substrate-binding protein</fullName>
    </submittedName>
</protein>
<dbReference type="Gene3D" id="3.40.190.10">
    <property type="entry name" value="Periplasmic binding protein-like II"/>
    <property type="match status" value="2"/>
</dbReference>
<comment type="caution">
    <text evidence="3">The sequence shown here is derived from an EMBL/GenBank/DDBJ whole genome shotgun (WGS) entry which is preliminary data.</text>
</comment>
<gene>
    <name evidence="3" type="ORF">IAI61_01730</name>
</gene>
<dbReference type="InterPro" id="IPR006059">
    <property type="entry name" value="SBP"/>
</dbReference>
<evidence type="ECO:0000313" key="4">
    <source>
        <dbReference type="Proteomes" id="UP001518989"/>
    </source>
</evidence>
<evidence type="ECO:0000313" key="3">
    <source>
        <dbReference type="EMBL" id="MBO1077734.1"/>
    </source>
</evidence>